<accession>A0A127M6U1</accession>
<organism evidence="1 2">
    <name type="scientific">Zhongshania aliphaticivorans</name>
    <dbReference type="NCBI Taxonomy" id="1470434"/>
    <lineage>
        <taxon>Bacteria</taxon>
        <taxon>Pseudomonadati</taxon>
        <taxon>Pseudomonadota</taxon>
        <taxon>Gammaproteobacteria</taxon>
        <taxon>Cellvibrionales</taxon>
        <taxon>Spongiibacteraceae</taxon>
        <taxon>Zhongshania</taxon>
    </lineage>
</organism>
<dbReference type="AlphaFoldDB" id="A0A127M6U1"/>
<evidence type="ECO:0000313" key="2">
    <source>
        <dbReference type="Proteomes" id="UP000074119"/>
    </source>
</evidence>
<dbReference type="PROSITE" id="PS51318">
    <property type="entry name" value="TAT"/>
    <property type="match status" value="1"/>
</dbReference>
<dbReference type="InterPro" id="IPR029063">
    <property type="entry name" value="SAM-dependent_MTases_sf"/>
</dbReference>
<dbReference type="InterPro" id="IPR006311">
    <property type="entry name" value="TAT_signal"/>
</dbReference>
<dbReference type="EMBL" id="CP014544">
    <property type="protein sequence ID" value="AMO68940.1"/>
    <property type="molecule type" value="Genomic_DNA"/>
</dbReference>
<dbReference type="Proteomes" id="UP000074119">
    <property type="component" value="Chromosome"/>
</dbReference>
<dbReference type="KEGG" id="zal:AZF00_11815"/>
<dbReference type="Gene3D" id="3.40.50.150">
    <property type="entry name" value="Vaccinia Virus protein VP39"/>
    <property type="match status" value="1"/>
</dbReference>
<evidence type="ECO:0000313" key="1">
    <source>
        <dbReference type="EMBL" id="AMO68940.1"/>
    </source>
</evidence>
<protein>
    <submittedName>
        <fullName evidence="1">Uncharacterized protein</fullName>
    </submittedName>
</protein>
<reference evidence="1 2" key="1">
    <citation type="submission" date="2015-12" db="EMBL/GenBank/DDBJ databases">
        <authorList>
            <person name="Shamseldin A."/>
            <person name="Moawad H."/>
            <person name="Abd El-Rahim W.M."/>
            <person name="Sadowsky M.J."/>
        </authorList>
    </citation>
    <scope>NUCLEOTIDE SEQUENCE [LARGE SCALE GENOMIC DNA]</scope>
    <source>
        <strain evidence="1 2">SM2</strain>
    </source>
</reference>
<sequence>MKKTTIKPVSRRQFIQFLGLLGTVVATPALGQAPVISISPAAPAPSNNDVGAGNFAYIYRNPQLREEFFAFLVNVFHLYPEQQLHQLIQAAAEVYNSDENVYCQLQNKLTDIKPFLGELTFALPALNKQKITMAAQTLQLLDNSRRYEGYLEIGSTGRYIDALEEDFNIVGERYFLAEKAPSYSLSDMVDRNQIWQAGPYIPLADYRPDIGKHIANDSLDLVTVFIGLHHCPIPLREEFLSSIRDAMKSGAYLVIRDHDARNTKMRAVVGLAHDVFNMGTNESWAYNAAELRHFYSLNFLDKWLSNAGFLGDGRRLYQSGDPTHNALMVYRKA</sequence>
<proteinExistence type="predicted"/>
<dbReference type="RefSeq" id="WP_008249117.1">
    <property type="nucleotide sequence ID" value="NZ_CP014544.1"/>
</dbReference>
<gene>
    <name evidence="1" type="ORF">AZF00_11815</name>
</gene>
<dbReference type="SUPFAM" id="SSF53335">
    <property type="entry name" value="S-adenosyl-L-methionine-dependent methyltransferases"/>
    <property type="match status" value="1"/>
</dbReference>
<name>A0A127M6U1_9GAMM</name>